<dbReference type="PANTHER" id="PTHR45436:SF5">
    <property type="entry name" value="SENSOR HISTIDINE KINASE TRCS"/>
    <property type="match status" value="1"/>
</dbReference>
<dbReference type="Gene3D" id="1.10.287.130">
    <property type="match status" value="1"/>
</dbReference>
<feature type="domain" description="Histidine kinase" evidence="12">
    <location>
        <begin position="235"/>
        <end position="451"/>
    </location>
</feature>
<dbReference type="SMART" id="SM00388">
    <property type="entry name" value="HisKA"/>
    <property type="match status" value="1"/>
</dbReference>
<proteinExistence type="predicted"/>
<dbReference type="GO" id="GO:0000155">
    <property type="term" value="F:phosphorelay sensor kinase activity"/>
    <property type="evidence" value="ECO:0007669"/>
    <property type="project" value="InterPro"/>
</dbReference>
<evidence type="ECO:0000256" key="6">
    <source>
        <dbReference type="ARBA" id="ARBA00022692"/>
    </source>
</evidence>
<dbReference type="InterPro" id="IPR050428">
    <property type="entry name" value="TCS_sensor_his_kinase"/>
</dbReference>
<evidence type="ECO:0000256" key="7">
    <source>
        <dbReference type="ARBA" id="ARBA00022777"/>
    </source>
</evidence>
<dbReference type="PRINTS" id="PR00344">
    <property type="entry name" value="BCTRLSENSOR"/>
</dbReference>
<dbReference type="InterPro" id="IPR005467">
    <property type="entry name" value="His_kinase_dom"/>
</dbReference>
<dbReference type="Gene3D" id="3.30.565.10">
    <property type="entry name" value="Histidine kinase-like ATPase, C-terminal domain"/>
    <property type="match status" value="1"/>
</dbReference>
<dbReference type="InterPro" id="IPR004358">
    <property type="entry name" value="Sig_transdc_His_kin-like_C"/>
</dbReference>
<dbReference type="PROSITE" id="PS50885">
    <property type="entry name" value="HAMP"/>
    <property type="match status" value="1"/>
</dbReference>
<keyword evidence="8 11" id="KW-1133">Transmembrane helix</keyword>
<evidence type="ECO:0000256" key="11">
    <source>
        <dbReference type="SAM" id="Phobius"/>
    </source>
</evidence>
<sequence>MKTIGARLTAWYAFSATLTLFVLFLIGYQLLEQRLTHGLDQLNFAEFEQIRAHLGPDYKSIDRATMDRRIRETSEFSSVLFYIVVDHPKGGIYFRSSNLHGGDIPDVKGRRQYSTPAPVGDLRVSEFLMPPFDVTIATSLLPVREGLRSYVEVCAALMIGMLLASIAVGFGVSHVMLRPIRLIRETANRIRSDNLSERIPVSEVRDELTDLIRLLNQMFDRLETAFVQVRRFADEASHELKTPLSLVRLHAEKMLTDGDLPAEQTDAVLVQLEEIARLNQIIDELLFLSRAEADAIPFQLKVQSPAALIDGFRPDALALTGHHGLSFTCSHEGEVAVDYEEKWLRQVLLNLLTNALRVSPPGGEIRLKSQVADGLWSVAVEDQGPGLAPEQLQRIFERFVRFNVPENAGKGSGLGLTICEAIIAKHGGRIYAENRSMGHGLRVVFEIPTAAAA</sequence>
<dbReference type="Pfam" id="PF00512">
    <property type="entry name" value="HisKA"/>
    <property type="match status" value="1"/>
</dbReference>
<dbReference type="PROSITE" id="PS50109">
    <property type="entry name" value="HIS_KIN"/>
    <property type="match status" value="1"/>
</dbReference>
<evidence type="ECO:0000256" key="9">
    <source>
        <dbReference type="ARBA" id="ARBA00023012"/>
    </source>
</evidence>
<dbReference type="KEGG" id="caul:KCG34_06870"/>
<reference evidence="14" key="1">
    <citation type="submission" date="2021-04" db="EMBL/GenBank/DDBJ databases">
        <title>The complete genome sequence of Caulobacter sp. S6.</title>
        <authorList>
            <person name="Tang Y."/>
            <person name="Ouyang W."/>
            <person name="Liu Q."/>
            <person name="Huang B."/>
            <person name="Guo Z."/>
            <person name="Lei P."/>
        </authorList>
    </citation>
    <scope>NUCLEOTIDE SEQUENCE</scope>
    <source>
        <strain evidence="14">S6</strain>
    </source>
</reference>
<feature type="transmembrane region" description="Helical" evidence="11">
    <location>
        <begin position="150"/>
        <end position="172"/>
    </location>
</feature>
<feature type="transmembrane region" description="Helical" evidence="11">
    <location>
        <begin position="12"/>
        <end position="31"/>
    </location>
</feature>
<gene>
    <name evidence="14" type="ORF">KCG34_06870</name>
</gene>
<evidence type="ECO:0000313" key="15">
    <source>
        <dbReference type="Proteomes" id="UP000676409"/>
    </source>
</evidence>
<dbReference type="PANTHER" id="PTHR45436">
    <property type="entry name" value="SENSOR HISTIDINE KINASE YKOH"/>
    <property type="match status" value="1"/>
</dbReference>
<evidence type="ECO:0000259" key="12">
    <source>
        <dbReference type="PROSITE" id="PS50109"/>
    </source>
</evidence>
<comment type="catalytic activity">
    <reaction evidence="1">
        <text>ATP + protein L-histidine = ADP + protein N-phospho-L-histidine.</text>
        <dbReference type="EC" id="2.7.13.3"/>
    </reaction>
</comment>
<dbReference type="InterPro" id="IPR036890">
    <property type="entry name" value="HATPase_C_sf"/>
</dbReference>
<dbReference type="EMBL" id="CP073078">
    <property type="protein sequence ID" value="QUD89597.1"/>
    <property type="molecule type" value="Genomic_DNA"/>
</dbReference>
<dbReference type="InterPro" id="IPR036097">
    <property type="entry name" value="HisK_dim/P_sf"/>
</dbReference>
<dbReference type="CDD" id="cd00082">
    <property type="entry name" value="HisKA"/>
    <property type="match status" value="1"/>
</dbReference>
<keyword evidence="6 11" id="KW-0812">Transmembrane</keyword>
<evidence type="ECO:0000256" key="3">
    <source>
        <dbReference type="ARBA" id="ARBA00012438"/>
    </source>
</evidence>
<evidence type="ECO:0000256" key="8">
    <source>
        <dbReference type="ARBA" id="ARBA00022989"/>
    </source>
</evidence>
<dbReference type="SUPFAM" id="SSF55874">
    <property type="entry name" value="ATPase domain of HSP90 chaperone/DNA topoisomerase II/histidine kinase"/>
    <property type="match status" value="1"/>
</dbReference>
<dbReference type="EC" id="2.7.13.3" evidence="3"/>
<keyword evidence="9" id="KW-0902">Two-component regulatory system</keyword>
<keyword evidence="7" id="KW-0418">Kinase</keyword>
<keyword evidence="4" id="KW-0597">Phosphoprotein</keyword>
<dbReference type="Pfam" id="PF00672">
    <property type="entry name" value="HAMP"/>
    <property type="match status" value="1"/>
</dbReference>
<dbReference type="Proteomes" id="UP000676409">
    <property type="component" value="Chromosome"/>
</dbReference>
<dbReference type="SMART" id="SM00304">
    <property type="entry name" value="HAMP"/>
    <property type="match status" value="1"/>
</dbReference>
<name>A0A975IW12_9CAUL</name>
<evidence type="ECO:0000313" key="14">
    <source>
        <dbReference type="EMBL" id="QUD89597.1"/>
    </source>
</evidence>
<dbReference type="Pfam" id="PF02518">
    <property type="entry name" value="HATPase_c"/>
    <property type="match status" value="1"/>
</dbReference>
<evidence type="ECO:0000259" key="13">
    <source>
        <dbReference type="PROSITE" id="PS50885"/>
    </source>
</evidence>
<dbReference type="InterPro" id="IPR003661">
    <property type="entry name" value="HisK_dim/P_dom"/>
</dbReference>
<comment type="subcellular location">
    <subcellularLocation>
        <location evidence="2">Membrane</location>
    </subcellularLocation>
</comment>
<organism evidence="14 15">
    <name type="scientific">Phenylobacterium montanum</name>
    <dbReference type="NCBI Taxonomy" id="2823693"/>
    <lineage>
        <taxon>Bacteria</taxon>
        <taxon>Pseudomonadati</taxon>
        <taxon>Pseudomonadota</taxon>
        <taxon>Alphaproteobacteria</taxon>
        <taxon>Caulobacterales</taxon>
        <taxon>Caulobacteraceae</taxon>
        <taxon>Phenylobacterium</taxon>
    </lineage>
</organism>
<dbReference type="AlphaFoldDB" id="A0A975IW12"/>
<feature type="domain" description="HAMP" evidence="13">
    <location>
        <begin position="174"/>
        <end position="227"/>
    </location>
</feature>
<evidence type="ECO:0000256" key="5">
    <source>
        <dbReference type="ARBA" id="ARBA00022679"/>
    </source>
</evidence>
<accession>A0A975IW12</accession>
<dbReference type="Gene3D" id="6.10.340.10">
    <property type="match status" value="1"/>
</dbReference>
<evidence type="ECO:0000256" key="10">
    <source>
        <dbReference type="ARBA" id="ARBA00023136"/>
    </source>
</evidence>
<evidence type="ECO:0000256" key="1">
    <source>
        <dbReference type="ARBA" id="ARBA00000085"/>
    </source>
</evidence>
<keyword evidence="15" id="KW-1185">Reference proteome</keyword>
<dbReference type="SUPFAM" id="SSF47384">
    <property type="entry name" value="Homodimeric domain of signal transducing histidine kinase"/>
    <property type="match status" value="1"/>
</dbReference>
<evidence type="ECO:0000256" key="4">
    <source>
        <dbReference type="ARBA" id="ARBA00022553"/>
    </source>
</evidence>
<dbReference type="InterPro" id="IPR003660">
    <property type="entry name" value="HAMP_dom"/>
</dbReference>
<dbReference type="InterPro" id="IPR003594">
    <property type="entry name" value="HATPase_dom"/>
</dbReference>
<dbReference type="CDD" id="cd00075">
    <property type="entry name" value="HATPase"/>
    <property type="match status" value="1"/>
</dbReference>
<dbReference type="CDD" id="cd06225">
    <property type="entry name" value="HAMP"/>
    <property type="match status" value="1"/>
</dbReference>
<keyword evidence="10 11" id="KW-0472">Membrane</keyword>
<protein>
    <recommendedName>
        <fullName evidence="3">histidine kinase</fullName>
        <ecNumber evidence="3">2.7.13.3</ecNumber>
    </recommendedName>
</protein>
<dbReference type="GO" id="GO:0005886">
    <property type="term" value="C:plasma membrane"/>
    <property type="evidence" value="ECO:0007669"/>
    <property type="project" value="TreeGrafter"/>
</dbReference>
<dbReference type="RefSeq" id="WP_211939649.1">
    <property type="nucleotide sequence ID" value="NZ_CP073078.1"/>
</dbReference>
<evidence type="ECO:0000256" key="2">
    <source>
        <dbReference type="ARBA" id="ARBA00004370"/>
    </source>
</evidence>
<keyword evidence="5" id="KW-0808">Transferase</keyword>
<dbReference type="SMART" id="SM00387">
    <property type="entry name" value="HATPase_c"/>
    <property type="match status" value="1"/>
</dbReference>
<dbReference type="SUPFAM" id="SSF158472">
    <property type="entry name" value="HAMP domain-like"/>
    <property type="match status" value="1"/>
</dbReference>